<name>A0A841CQZ8_9PSEU</name>
<evidence type="ECO:0000313" key="2">
    <source>
        <dbReference type="Proteomes" id="UP000547510"/>
    </source>
</evidence>
<reference evidence="1 2" key="1">
    <citation type="submission" date="2020-08" db="EMBL/GenBank/DDBJ databases">
        <title>Genomic Encyclopedia of Type Strains, Phase III (KMG-III): the genomes of soil and plant-associated and newly described type strains.</title>
        <authorList>
            <person name="Whitman W."/>
        </authorList>
    </citation>
    <scope>NUCLEOTIDE SEQUENCE [LARGE SCALE GENOMIC DNA]</scope>
    <source>
        <strain evidence="1 2">CECT 8640</strain>
    </source>
</reference>
<dbReference type="AlphaFoldDB" id="A0A841CQZ8"/>
<evidence type="ECO:0000313" key="1">
    <source>
        <dbReference type="EMBL" id="MBB5958415.1"/>
    </source>
</evidence>
<dbReference type="Proteomes" id="UP000547510">
    <property type="component" value="Unassembled WGS sequence"/>
</dbReference>
<accession>A0A841CQZ8</accession>
<proteinExistence type="predicted"/>
<gene>
    <name evidence="1" type="ORF">FHS29_005023</name>
</gene>
<organism evidence="1 2">
    <name type="scientific">Saccharothrix tamanrassetensis</name>
    <dbReference type="NCBI Taxonomy" id="1051531"/>
    <lineage>
        <taxon>Bacteria</taxon>
        <taxon>Bacillati</taxon>
        <taxon>Actinomycetota</taxon>
        <taxon>Actinomycetes</taxon>
        <taxon>Pseudonocardiales</taxon>
        <taxon>Pseudonocardiaceae</taxon>
        <taxon>Saccharothrix</taxon>
    </lineage>
</organism>
<comment type="caution">
    <text evidence="1">The sequence shown here is derived from an EMBL/GenBank/DDBJ whole genome shotgun (WGS) entry which is preliminary data.</text>
</comment>
<dbReference type="RefSeq" id="WP_184694369.1">
    <property type="nucleotide sequence ID" value="NZ_JACHJN010000008.1"/>
</dbReference>
<keyword evidence="2" id="KW-1185">Reference proteome</keyword>
<sequence length="55" mass="6358">MSDDNLIHLEVSRSWWTGKSTTACGLTIPDAEGVWTWFTDRKWCRVCEAADKARR</sequence>
<dbReference type="EMBL" id="JACHJN010000008">
    <property type="protein sequence ID" value="MBB5958415.1"/>
    <property type="molecule type" value="Genomic_DNA"/>
</dbReference>
<protein>
    <submittedName>
        <fullName evidence="1">Uncharacterized protein</fullName>
    </submittedName>
</protein>